<comment type="caution">
    <text evidence="6">The sequence shown here is derived from an EMBL/GenBank/DDBJ whole genome shotgun (WGS) entry which is preliminary data.</text>
</comment>
<dbReference type="GO" id="GO:0005762">
    <property type="term" value="C:mitochondrial large ribosomal subunit"/>
    <property type="evidence" value="ECO:0007669"/>
    <property type="project" value="TreeGrafter"/>
</dbReference>
<proteinExistence type="inferred from homology"/>
<sequence>MQSYKLLNQIAFKQWRYLHRCSTLYQTTTTATSPEKLTIPPPSNVDMPASPKIEKLVSEISQLNLMEVSELSTLLKKRLNLPDAPIFPVGNFSSVAPQAEEEEEAPQKVKTQFTVKLMQYDEKQKVALIKEIKNLLEGMNLVQAKKFVESAPTIVKADIAKDEAEKLKEALTKVGATIEVE</sequence>
<dbReference type="GO" id="GO:0006412">
    <property type="term" value="P:translation"/>
    <property type="evidence" value="ECO:0007669"/>
    <property type="project" value="InterPro"/>
</dbReference>
<dbReference type="Pfam" id="PF16320">
    <property type="entry name" value="Ribosomal_L12_N"/>
    <property type="match status" value="1"/>
</dbReference>
<keyword evidence="2 6" id="KW-0689">Ribosomal protein</keyword>
<evidence type="ECO:0000256" key="3">
    <source>
        <dbReference type="ARBA" id="ARBA00023274"/>
    </source>
</evidence>
<evidence type="ECO:0000259" key="5">
    <source>
        <dbReference type="Pfam" id="PF16320"/>
    </source>
</evidence>
<keyword evidence="7" id="KW-1185">Reference proteome</keyword>
<evidence type="ECO:0000313" key="6">
    <source>
        <dbReference type="EMBL" id="KAK9688401.1"/>
    </source>
</evidence>
<keyword evidence="3" id="KW-0687">Ribonucleoprotein</keyword>
<dbReference type="SUPFAM" id="SSF48300">
    <property type="entry name" value="Ribosomal protein L7/12, oligomerisation (N-terminal) domain"/>
    <property type="match status" value="1"/>
</dbReference>
<dbReference type="InterPro" id="IPR008932">
    <property type="entry name" value="Ribosomal_bL12_oligo"/>
</dbReference>
<reference evidence="6 7" key="1">
    <citation type="journal article" date="2024" name="BMC Genomics">
        <title>De novo assembly and annotation of Popillia japonica's genome with initial clues to its potential as an invasive pest.</title>
        <authorList>
            <person name="Cucini C."/>
            <person name="Boschi S."/>
            <person name="Funari R."/>
            <person name="Cardaioli E."/>
            <person name="Iannotti N."/>
            <person name="Marturano G."/>
            <person name="Paoli F."/>
            <person name="Bruttini M."/>
            <person name="Carapelli A."/>
            <person name="Frati F."/>
            <person name="Nardi F."/>
        </authorList>
    </citation>
    <scope>NUCLEOTIDE SEQUENCE [LARGE SCALE GENOMIC DNA]</scope>
    <source>
        <strain evidence="6">DMR45628</strain>
    </source>
</reference>
<accession>A0AAW1IF06</accession>
<dbReference type="Pfam" id="PF00542">
    <property type="entry name" value="Ribosomal_L12"/>
    <property type="match status" value="1"/>
</dbReference>
<evidence type="ECO:0000259" key="4">
    <source>
        <dbReference type="Pfam" id="PF00542"/>
    </source>
</evidence>
<dbReference type="Gene3D" id="1.20.5.710">
    <property type="entry name" value="Single helix bin"/>
    <property type="match status" value="1"/>
</dbReference>
<dbReference type="InterPro" id="IPR014719">
    <property type="entry name" value="Ribosomal_bL12_C/ClpS-like"/>
</dbReference>
<feature type="domain" description="Large ribosomal subunit protein bL12 oligomerization" evidence="5">
    <location>
        <begin position="52"/>
        <end position="99"/>
    </location>
</feature>
<dbReference type="PANTHER" id="PTHR45987">
    <property type="entry name" value="39S RIBOSOMAL PROTEIN L12"/>
    <property type="match status" value="1"/>
</dbReference>
<organism evidence="6 7">
    <name type="scientific">Popillia japonica</name>
    <name type="common">Japanese beetle</name>
    <dbReference type="NCBI Taxonomy" id="7064"/>
    <lineage>
        <taxon>Eukaryota</taxon>
        <taxon>Metazoa</taxon>
        <taxon>Ecdysozoa</taxon>
        <taxon>Arthropoda</taxon>
        <taxon>Hexapoda</taxon>
        <taxon>Insecta</taxon>
        <taxon>Pterygota</taxon>
        <taxon>Neoptera</taxon>
        <taxon>Endopterygota</taxon>
        <taxon>Coleoptera</taxon>
        <taxon>Polyphaga</taxon>
        <taxon>Scarabaeiformia</taxon>
        <taxon>Scarabaeidae</taxon>
        <taxon>Rutelinae</taxon>
        <taxon>Popillia</taxon>
    </lineage>
</organism>
<dbReference type="AlphaFoldDB" id="A0AAW1IF06"/>
<dbReference type="Proteomes" id="UP001458880">
    <property type="component" value="Unassembled WGS sequence"/>
</dbReference>
<dbReference type="GO" id="GO:0003729">
    <property type="term" value="F:mRNA binding"/>
    <property type="evidence" value="ECO:0007669"/>
    <property type="project" value="TreeGrafter"/>
</dbReference>
<comment type="similarity">
    <text evidence="1">Belongs to the bacterial ribosomal protein bL12 family.</text>
</comment>
<gene>
    <name evidence="6" type="ORF">QE152_g35578</name>
</gene>
<dbReference type="FunFam" id="3.30.1390.10:FF:000001">
    <property type="entry name" value="50S ribosomal protein L7/L12"/>
    <property type="match status" value="1"/>
</dbReference>
<feature type="domain" description="Large ribosomal subunit protein bL12 C-terminal" evidence="4">
    <location>
        <begin position="113"/>
        <end position="181"/>
    </location>
</feature>
<dbReference type="GO" id="GO:0003735">
    <property type="term" value="F:structural constituent of ribosome"/>
    <property type="evidence" value="ECO:0007669"/>
    <property type="project" value="InterPro"/>
</dbReference>
<dbReference type="InterPro" id="IPR013823">
    <property type="entry name" value="Ribosomal_bL12_C"/>
</dbReference>
<dbReference type="Gene3D" id="3.30.1390.10">
    <property type="match status" value="1"/>
</dbReference>
<dbReference type="HAMAP" id="MF_00368">
    <property type="entry name" value="Ribosomal_bL12"/>
    <property type="match status" value="1"/>
</dbReference>
<evidence type="ECO:0000256" key="2">
    <source>
        <dbReference type="ARBA" id="ARBA00022980"/>
    </source>
</evidence>
<dbReference type="InterPro" id="IPR000206">
    <property type="entry name" value="Ribosomal_bL12"/>
</dbReference>
<evidence type="ECO:0000313" key="7">
    <source>
        <dbReference type="Proteomes" id="UP001458880"/>
    </source>
</evidence>
<dbReference type="PANTHER" id="PTHR45987:SF4">
    <property type="entry name" value="LARGE RIBOSOMAL SUBUNIT PROTEIN BL12M"/>
    <property type="match status" value="1"/>
</dbReference>
<evidence type="ECO:0000256" key="1">
    <source>
        <dbReference type="ARBA" id="ARBA00007197"/>
    </source>
</evidence>
<dbReference type="SUPFAM" id="SSF54736">
    <property type="entry name" value="ClpS-like"/>
    <property type="match status" value="1"/>
</dbReference>
<protein>
    <submittedName>
        <fullName evidence="6">Ribosomal protein L7/L12 C-terminal domain</fullName>
    </submittedName>
</protein>
<dbReference type="EMBL" id="JASPKY010000592">
    <property type="protein sequence ID" value="KAK9688401.1"/>
    <property type="molecule type" value="Genomic_DNA"/>
</dbReference>
<name>A0AAW1IF06_POPJA</name>
<dbReference type="InterPro" id="IPR036235">
    <property type="entry name" value="Ribosomal_bL12_oligo_N_sf"/>
</dbReference>